<evidence type="ECO:0000256" key="9">
    <source>
        <dbReference type="RuleBase" id="RU363031"/>
    </source>
</evidence>
<evidence type="ECO:0000259" key="16">
    <source>
        <dbReference type="Pfam" id="PF06883"/>
    </source>
</evidence>
<evidence type="ECO:0000256" key="10">
    <source>
        <dbReference type="SAM" id="MobiDB-lite"/>
    </source>
</evidence>
<evidence type="ECO:0000256" key="1">
    <source>
        <dbReference type="ARBA" id="ARBA00004123"/>
    </source>
</evidence>
<keyword evidence="6 9" id="KW-0804">Transcription</keyword>
<feature type="domain" description="RNA polymerase Rpb2" evidence="12">
    <location>
        <begin position="1182"/>
        <end position="1306"/>
    </location>
</feature>
<feature type="domain" description="DNA-directed RNA polymerase I subunit RPA2" evidence="16">
    <location>
        <begin position="690"/>
        <end position="749"/>
    </location>
</feature>
<dbReference type="FunFam" id="2.40.270.10:FF:000006">
    <property type="entry name" value="DNA-directed RNA polymerase subunit beta"/>
    <property type="match status" value="1"/>
</dbReference>
<dbReference type="InterPro" id="IPR007642">
    <property type="entry name" value="RNA_pol_Rpb2_2"/>
</dbReference>
<dbReference type="InterPro" id="IPR007120">
    <property type="entry name" value="DNA-dir_RNAP_su2_dom"/>
</dbReference>
<gene>
    <name evidence="17" type="ORF">SEMRO_1898_G304130.1</name>
</gene>
<comment type="caution">
    <text evidence="17">The sequence shown here is derived from an EMBL/GenBank/DDBJ whole genome shotgun (WGS) entry which is preliminary data.</text>
</comment>
<dbReference type="PANTHER" id="PTHR20856">
    <property type="entry name" value="DNA-DIRECTED RNA POLYMERASE I SUBUNIT 2"/>
    <property type="match status" value="1"/>
</dbReference>
<evidence type="ECO:0000313" key="17">
    <source>
        <dbReference type="EMBL" id="CAB9526835.1"/>
    </source>
</evidence>
<dbReference type="Pfam" id="PF04561">
    <property type="entry name" value="RNA_pol_Rpb2_2"/>
    <property type="match status" value="1"/>
</dbReference>
<evidence type="ECO:0000256" key="5">
    <source>
        <dbReference type="ARBA" id="ARBA00022695"/>
    </source>
</evidence>
<dbReference type="FunFam" id="2.40.270.10:FF:000011">
    <property type="entry name" value="DNA-directed RNA polymerase subunit beta"/>
    <property type="match status" value="1"/>
</dbReference>
<comment type="similarity">
    <text evidence="2 8">Belongs to the RNA polymerase beta chain family.</text>
</comment>
<feature type="domain" description="RNA polymerase Rpb2" evidence="15">
    <location>
        <begin position="553"/>
        <end position="617"/>
    </location>
</feature>
<dbReference type="Gene3D" id="2.40.270.10">
    <property type="entry name" value="DNA-directed RNA polymerase, subunit 2, domain 6"/>
    <property type="match status" value="1"/>
</dbReference>
<dbReference type="Gene3D" id="3.90.1100.10">
    <property type="match status" value="2"/>
</dbReference>
<evidence type="ECO:0000256" key="8">
    <source>
        <dbReference type="RuleBase" id="RU000434"/>
    </source>
</evidence>
<dbReference type="Pfam" id="PF06883">
    <property type="entry name" value="RNA_pol_Rpa2_4"/>
    <property type="match status" value="1"/>
</dbReference>
<evidence type="ECO:0000313" key="18">
    <source>
        <dbReference type="Proteomes" id="UP001153069"/>
    </source>
</evidence>
<evidence type="ECO:0000256" key="3">
    <source>
        <dbReference type="ARBA" id="ARBA00022478"/>
    </source>
</evidence>
<organism evidence="17 18">
    <name type="scientific">Seminavis robusta</name>
    <dbReference type="NCBI Taxonomy" id="568900"/>
    <lineage>
        <taxon>Eukaryota</taxon>
        <taxon>Sar</taxon>
        <taxon>Stramenopiles</taxon>
        <taxon>Ochrophyta</taxon>
        <taxon>Bacillariophyta</taxon>
        <taxon>Bacillariophyceae</taxon>
        <taxon>Bacillariophycidae</taxon>
        <taxon>Naviculales</taxon>
        <taxon>Naviculaceae</taxon>
        <taxon>Seminavis</taxon>
    </lineage>
</organism>
<dbReference type="PROSITE" id="PS01166">
    <property type="entry name" value="RNA_POL_BETA"/>
    <property type="match status" value="1"/>
</dbReference>
<dbReference type="GO" id="GO:0003899">
    <property type="term" value="F:DNA-directed RNA polymerase activity"/>
    <property type="evidence" value="ECO:0007669"/>
    <property type="project" value="UniProtKB-EC"/>
</dbReference>
<name>A0A9N8EY14_9STRA</name>
<dbReference type="Pfam" id="PF04565">
    <property type="entry name" value="RNA_pol_Rpb2_3"/>
    <property type="match status" value="1"/>
</dbReference>
<feature type="region of interest" description="Disordered" evidence="10">
    <location>
        <begin position="23"/>
        <end position="57"/>
    </location>
</feature>
<dbReference type="GO" id="GO:0000428">
    <property type="term" value="C:DNA-directed RNA polymerase complex"/>
    <property type="evidence" value="ECO:0007669"/>
    <property type="project" value="UniProtKB-KW"/>
</dbReference>
<dbReference type="EC" id="2.7.7.6" evidence="9"/>
<feature type="domain" description="DNA-directed RNA polymerase subunit 2 hybrid-binding" evidence="11">
    <location>
        <begin position="798"/>
        <end position="1180"/>
    </location>
</feature>
<dbReference type="OrthoDB" id="10248617at2759"/>
<feature type="domain" description="RNA polymerase Rpb2" evidence="13">
    <location>
        <begin position="339"/>
        <end position="458"/>
    </location>
</feature>
<comment type="function">
    <text evidence="9">DNA-dependent RNA polymerase catalyzes the transcription of DNA into RNA using the four ribonucleoside triphosphates as substrates.</text>
</comment>
<dbReference type="InterPro" id="IPR014724">
    <property type="entry name" value="RNA_pol_RPB2_OB-fold"/>
</dbReference>
<dbReference type="SUPFAM" id="SSF64484">
    <property type="entry name" value="beta and beta-prime subunits of DNA dependent RNA-polymerase"/>
    <property type="match status" value="1"/>
</dbReference>
<dbReference type="GO" id="GO:0006351">
    <property type="term" value="P:DNA-templated transcription"/>
    <property type="evidence" value="ECO:0007669"/>
    <property type="project" value="InterPro"/>
</dbReference>
<keyword evidence="5 9" id="KW-0548">Nucleotidyltransferase</keyword>
<evidence type="ECO:0000256" key="2">
    <source>
        <dbReference type="ARBA" id="ARBA00006835"/>
    </source>
</evidence>
<keyword evidence="3 9" id="KW-0240">DNA-directed RNA polymerase</keyword>
<dbReference type="Gene3D" id="2.40.50.150">
    <property type="match status" value="1"/>
</dbReference>
<evidence type="ECO:0000256" key="6">
    <source>
        <dbReference type="ARBA" id="ARBA00023163"/>
    </source>
</evidence>
<dbReference type="Pfam" id="PF00562">
    <property type="entry name" value="RNA_pol_Rpb2_6"/>
    <property type="match status" value="1"/>
</dbReference>
<dbReference type="CDD" id="cd00653">
    <property type="entry name" value="RNA_pol_B_RPB2"/>
    <property type="match status" value="1"/>
</dbReference>
<dbReference type="InterPro" id="IPR007645">
    <property type="entry name" value="RNA_pol_Rpb2_3"/>
</dbReference>
<keyword evidence="7" id="KW-0539">Nucleus</keyword>
<comment type="catalytic activity">
    <reaction evidence="9">
        <text>RNA(n) + a ribonucleoside 5'-triphosphate = RNA(n+1) + diphosphate</text>
        <dbReference type="Rhea" id="RHEA:21248"/>
        <dbReference type="Rhea" id="RHEA-COMP:14527"/>
        <dbReference type="Rhea" id="RHEA-COMP:17342"/>
        <dbReference type="ChEBI" id="CHEBI:33019"/>
        <dbReference type="ChEBI" id="CHEBI:61557"/>
        <dbReference type="ChEBI" id="CHEBI:140395"/>
        <dbReference type="EC" id="2.7.7.6"/>
    </reaction>
</comment>
<dbReference type="InterPro" id="IPR037033">
    <property type="entry name" value="DNA-dir_RNAP_su2_hyb_sf"/>
</dbReference>
<dbReference type="GO" id="GO:0005634">
    <property type="term" value="C:nucleus"/>
    <property type="evidence" value="ECO:0007669"/>
    <property type="project" value="UniProtKB-SubCell"/>
</dbReference>
<comment type="subcellular location">
    <subcellularLocation>
        <location evidence="1">Nucleus</location>
    </subcellularLocation>
</comment>
<evidence type="ECO:0000259" key="11">
    <source>
        <dbReference type="Pfam" id="PF00562"/>
    </source>
</evidence>
<dbReference type="InterPro" id="IPR037034">
    <property type="entry name" value="RNA_pol_Rpb2_2_sf"/>
</dbReference>
<dbReference type="Pfam" id="PF04563">
    <property type="entry name" value="RNA_pol_Rpb2_1"/>
    <property type="match status" value="1"/>
</dbReference>
<dbReference type="InterPro" id="IPR015712">
    <property type="entry name" value="DNA-dir_RNA_pol_su2"/>
</dbReference>
<dbReference type="InterPro" id="IPR007641">
    <property type="entry name" value="RNA_pol_Rpb2_7"/>
</dbReference>
<feature type="domain" description="RNA polymerase beta subunit protrusion" evidence="14">
    <location>
        <begin position="65"/>
        <end position="504"/>
    </location>
</feature>
<evidence type="ECO:0000259" key="13">
    <source>
        <dbReference type="Pfam" id="PF04561"/>
    </source>
</evidence>
<keyword evidence="4 9" id="KW-0808">Transferase</keyword>
<evidence type="ECO:0000259" key="14">
    <source>
        <dbReference type="Pfam" id="PF04563"/>
    </source>
</evidence>
<dbReference type="InterPro" id="IPR009674">
    <property type="entry name" value="Rpa2_dom_4"/>
</dbReference>
<dbReference type="Pfam" id="PF04560">
    <property type="entry name" value="RNA_pol_Rpb2_7"/>
    <property type="match status" value="1"/>
</dbReference>
<evidence type="ECO:0000256" key="4">
    <source>
        <dbReference type="ARBA" id="ARBA00022679"/>
    </source>
</evidence>
<dbReference type="EMBL" id="CAICTM010001896">
    <property type="protein sequence ID" value="CAB9526835.1"/>
    <property type="molecule type" value="Genomic_DNA"/>
</dbReference>
<dbReference type="InterPro" id="IPR007644">
    <property type="entry name" value="RNA_pol_bsu_protrusion"/>
</dbReference>
<protein>
    <recommendedName>
        <fullName evidence="9">DNA-directed RNA polymerase subunit beta</fullName>
        <ecNumber evidence="9">2.7.7.6</ecNumber>
    </recommendedName>
</protein>
<evidence type="ECO:0000256" key="7">
    <source>
        <dbReference type="ARBA" id="ARBA00023242"/>
    </source>
</evidence>
<dbReference type="GO" id="GO:0003677">
    <property type="term" value="F:DNA binding"/>
    <property type="evidence" value="ECO:0007669"/>
    <property type="project" value="InterPro"/>
</dbReference>
<reference evidence="17" key="1">
    <citation type="submission" date="2020-06" db="EMBL/GenBank/DDBJ databases">
        <authorList>
            <consortium name="Plant Systems Biology data submission"/>
        </authorList>
    </citation>
    <scope>NUCLEOTIDE SEQUENCE</scope>
    <source>
        <strain evidence="17">D6</strain>
    </source>
</reference>
<proteinExistence type="inferred from homology"/>
<evidence type="ECO:0000259" key="15">
    <source>
        <dbReference type="Pfam" id="PF04565"/>
    </source>
</evidence>
<sequence length="1311" mass="144922">MDIPLNSPVTRIPLPSFVRSGEAWEKRARRRHKQPLDPKHPVETGPSFQRSSIPHQEDAERFQHLTRPHVESFDYFLNIGLSQGIKDIEPAEFDLVSPELEQKVSRGEIGTDELVAARKDATTVKFYVENVKIGRPTRPSGMGRTGGNKLLPRECRERSLMYSGPIQGTLCIDVIERRNGLIVNKSRRTSKITQNMGSMPIMVGSQCCHLYNLKPEELINYREEAYEAGGYFIVNGIERCVRMLQVPRRNHPTAIQRSNYKSRGATYTDLGVAIRCARHNGDMSCVTNTLHYMTTGAASLRITVKKQEFLLPVVVLLRALSGGHVTARAADAAAGGANMGITDEELYHRIVQGDESNTFLKARAELLLQDCRARYPGFNTPRECLSLLGDRFRRVSLKANSTSNVDIGKHIIRRYVLIHLVNDGDKLECLLLMLRKLYALAAGDCGEDNADSLQNQEILTPGHLVSTFVKEKFEEALAAMRLQISLELRKDFAKVSSKIVNVDQVFWKRLMDRGGLKDSGGGIGNKVKHFLSTGNIISTTGLDLMQVSGYTIVAERLNFLRYCAHFRSVHRGQFFMEMKTTAVRKLLPDQWGYLCPVHTPDGGPCGLLSHLSIMTTILTYPDNAAAQSHKEATPSYRKPTTTKAKRSWTDVDSLLLSLGVSPVGGGGQQGEGRGRAVHSDLVVCFNGRIIGSAPTALCKNIATHLRELKVQPNPVVPTTLEVALIPPGNGAGSPYPGLYLFSGAARLSRPVLHRATGRTEMIGPMEQAFMDIACLDEDIREGITTHQELNPTNMLSLIANMTPFSDQNQSPRNMYQCQMGKQTMGTPAHSLPYRADNKLYRLQTPQAPVVQTATHGEFKMDEYPNGTNAVVAVLSYTGFDMEDAMILNKSSYERGFGHASVYKTIEVSLREEAKMKGISSTPGNASGGHTLRFENHLKYGREDGTEEWTYPSLDAEGAPVVASALEEGNPIYCMMDTATNDSHTGKHKDKERAYIQTVRAVGDDNGKAADNKLSITLRFPRNPVIGDKFSSRHGQKGVLSILWPQEDMPFSESGISPDVIINPHAFPSRMTIGMLVESMAGKAGALHGFYQDATPFSFHETSSKKVSVDYFGEQLQAAGYNYYGSEPLYSGVSGCLMHADLYIGVVYYQRLRHMVSDKYQVRATGPVDQLTRQPIKGRKKGGGIRLGEMERDSLLSHGAAFLLHDRLLNCSDKHYTYACTRCGDLLLPTTQRNTLSSVGQSMSDIINKANLRLFCKNPACMEAAGLNEGGANSGKEGGNDDAVEPIILPFVYRYLVNELAAMNIKLKLEIE</sequence>
<accession>A0A9N8EY14</accession>
<dbReference type="GO" id="GO:0032549">
    <property type="term" value="F:ribonucleoside binding"/>
    <property type="evidence" value="ECO:0007669"/>
    <property type="project" value="InterPro"/>
</dbReference>
<dbReference type="Proteomes" id="UP001153069">
    <property type="component" value="Unassembled WGS sequence"/>
</dbReference>
<dbReference type="Gene3D" id="3.90.1110.10">
    <property type="entry name" value="RNA polymerase Rpb2, domain 2"/>
    <property type="match status" value="1"/>
</dbReference>
<evidence type="ECO:0000259" key="12">
    <source>
        <dbReference type="Pfam" id="PF04560"/>
    </source>
</evidence>
<dbReference type="Gene3D" id="3.90.1070.20">
    <property type="match status" value="1"/>
</dbReference>
<dbReference type="InterPro" id="IPR007121">
    <property type="entry name" value="RNA_pol_bsu_CS"/>
</dbReference>
<keyword evidence="18" id="KW-1185">Reference proteome</keyword>
<dbReference type="Gene3D" id="3.90.1800.10">
    <property type="entry name" value="RNA polymerase alpha subunit dimerisation domain"/>
    <property type="match status" value="1"/>
</dbReference>